<keyword evidence="2" id="KW-0560">Oxidoreductase</keyword>
<dbReference type="InterPro" id="IPR029068">
    <property type="entry name" value="Glyas_Bleomycin-R_OHBP_Dase"/>
</dbReference>
<dbReference type="GO" id="GO:0051213">
    <property type="term" value="F:dioxygenase activity"/>
    <property type="evidence" value="ECO:0007669"/>
    <property type="project" value="UniProtKB-KW"/>
</dbReference>
<name>A0A285LAJ1_9NOCA</name>
<dbReference type="SUPFAM" id="SSF54593">
    <property type="entry name" value="Glyoxalase/Bleomycin resistance protein/Dihydroxybiphenyl dioxygenase"/>
    <property type="match status" value="1"/>
</dbReference>
<dbReference type="InterPro" id="IPR004360">
    <property type="entry name" value="Glyas_Fos-R_dOase_dom"/>
</dbReference>
<dbReference type="PROSITE" id="PS51819">
    <property type="entry name" value="VOC"/>
    <property type="match status" value="1"/>
</dbReference>
<dbReference type="STRING" id="1379680.GCA_001612615_06437"/>
<protein>
    <submittedName>
        <fullName evidence="2">Catechol 2,3-dioxygenase</fullName>
    </submittedName>
</protein>
<dbReference type="Pfam" id="PF00903">
    <property type="entry name" value="Glyoxalase"/>
    <property type="match status" value="1"/>
</dbReference>
<accession>A0A285LAJ1</accession>
<evidence type="ECO:0000259" key="1">
    <source>
        <dbReference type="PROSITE" id="PS51819"/>
    </source>
</evidence>
<proteinExistence type="predicted"/>
<organism evidence="2 3">
    <name type="scientific">Nocardia amikacinitolerans</name>
    <dbReference type="NCBI Taxonomy" id="756689"/>
    <lineage>
        <taxon>Bacteria</taxon>
        <taxon>Bacillati</taxon>
        <taxon>Actinomycetota</taxon>
        <taxon>Actinomycetes</taxon>
        <taxon>Mycobacteriales</taxon>
        <taxon>Nocardiaceae</taxon>
        <taxon>Nocardia</taxon>
    </lineage>
</organism>
<dbReference type="InterPro" id="IPR037523">
    <property type="entry name" value="VOC_core"/>
</dbReference>
<gene>
    <name evidence="2" type="ORF">SAMN04244553_1964</name>
</gene>
<reference evidence="2 3" key="1">
    <citation type="submission" date="2017-09" db="EMBL/GenBank/DDBJ databases">
        <authorList>
            <person name="Ehlers B."/>
            <person name="Leendertz F.H."/>
        </authorList>
    </citation>
    <scope>NUCLEOTIDE SEQUENCE [LARGE SCALE GENOMIC DNA]</scope>
    <source>
        <strain evidence="2 3">DSM 45537</strain>
    </source>
</reference>
<keyword evidence="3" id="KW-1185">Reference proteome</keyword>
<keyword evidence="2" id="KW-0223">Dioxygenase</keyword>
<dbReference type="EMBL" id="OBEG01000002">
    <property type="protein sequence ID" value="SNY80401.1"/>
    <property type="molecule type" value="Genomic_DNA"/>
</dbReference>
<sequence>MSDSFKTEPARRTYAADMTPQLDFIGIVTSNMAASLAFYRRLGLEFPADAETQPHVEAQLAGGVRLALDTEDTVRSFHAEWEPPTSAGRIGLAFRCADAAEVDSIYADLVSAGYQGELKPWDAPWGQRYAVIQDPDGNGIDLYAPLG</sequence>
<evidence type="ECO:0000313" key="2">
    <source>
        <dbReference type="EMBL" id="SNY80401.1"/>
    </source>
</evidence>
<dbReference type="PANTHER" id="PTHR36503:SF3">
    <property type="entry name" value="BLR0126 PROTEIN"/>
    <property type="match status" value="1"/>
</dbReference>
<dbReference type="PANTHER" id="PTHR36503">
    <property type="entry name" value="BLR2520 PROTEIN"/>
    <property type="match status" value="1"/>
</dbReference>
<dbReference type="Proteomes" id="UP000219565">
    <property type="component" value="Unassembled WGS sequence"/>
</dbReference>
<dbReference type="AlphaFoldDB" id="A0A285LAJ1"/>
<dbReference type="Gene3D" id="3.10.180.10">
    <property type="entry name" value="2,3-Dihydroxybiphenyl 1,2-Dioxygenase, domain 1"/>
    <property type="match status" value="1"/>
</dbReference>
<evidence type="ECO:0000313" key="3">
    <source>
        <dbReference type="Proteomes" id="UP000219565"/>
    </source>
</evidence>
<feature type="domain" description="VOC" evidence="1">
    <location>
        <begin position="21"/>
        <end position="145"/>
    </location>
</feature>